<dbReference type="GO" id="GO:0045892">
    <property type="term" value="P:negative regulation of DNA-templated transcription"/>
    <property type="evidence" value="ECO:0007669"/>
    <property type="project" value="InterPro"/>
</dbReference>
<dbReference type="Gene3D" id="1.10.357.10">
    <property type="entry name" value="Tetracycline Repressor, domain 2"/>
    <property type="match status" value="1"/>
</dbReference>
<comment type="caution">
    <text evidence="7">The sequence shown here is derived from an EMBL/GenBank/DDBJ whole genome shotgun (WGS) entry which is preliminary data.</text>
</comment>
<dbReference type="PROSITE" id="PS50977">
    <property type="entry name" value="HTH_TETR_2"/>
    <property type="match status" value="1"/>
</dbReference>
<evidence type="ECO:0000313" key="8">
    <source>
        <dbReference type="Proteomes" id="UP000319210"/>
    </source>
</evidence>
<dbReference type="PANTHER" id="PTHR30055">
    <property type="entry name" value="HTH-TYPE TRANSCRIPTIONAL REGULATOR RUTR"/>
    <property type="match status" value="1"/>
</dbReference>
<keyword evidence="3 5" id="KW-0238">DNA-binding</keyword>
<evidence type="ECO:0000256" key="5">
    <source>
        <dbReference type="PROSITE-ProRule" id="PRU00335"/>
    </source>
</evidence>
<dbReference type="InterPro" id="IPR009057">
    <property type="entry name" value="Homeodomain-like_sf"/>
</dbReference>
<dbReference type="GO" id="GO:0003700">
    <property type="term" value="F:DNA-binding transcription factor activity"/>
    <property type="evidence" value="ECO:0007669"/>
    <property type="project" value="TreeGrafter"/>
</dbReference>
<evidence type="ECO:0000256" key="4">
    <source>
        <dbReference type="ARBA" id="ARBA00023163"/>
    </source>
</evidence>
<feature type="domain" description="HTH tetR-type" evidence="6">
    <location>
        <begin position="1"/>
        <end position="55"/>
    </location>
</feature>
<dbReference type="InterPro" id="IPR003012">
    <property type="entry name" value="Tet_transcr_reg_TetR"/>
</dbReference>
<protein>
    <submittedName>
        <fullName evidence="7">Putative transcriptional regulator, TetR family protein</fullName>
    </submittedName>
</protein>
<dbReference type="SUPFAM" id="SSF46689">
    <property type="entry name" value="Homeodomain-like"/>
    <property type="match status" value="1"/>
</dbReference>
<dbReference type="GO" id="GO:0046677">
    <property type="term" value="P:response to antibiotic"/>
    <property type="evidence" value="ECO:0007669"/>
    <property type="project" value="InterPro"/>
</dbReference>
<accession>A0A4Y3QWM6</accession>
<dbReference type="Proteomes" id="UP000319210">
    <property type="component" value="Unassembled WGS sequence"/>
</dbReference>
<feature type="DNA-binding region" description="H-T-H motif" evidence="5">
    <location>
        <begin position="18"/>
        <end position="37"/>
    </location>
</feature>
<dbReference type="InterPro" id="IPR004111">
    <property type="entry name" value="Repressor_TetR_C"/>
</dbReference>
<name>A0A4Y3QWM6_STRCI</name>
<dbReference type="Pfam" id="PF02909">
    <property type="entry name" value="TetR_C_1"/>
    <property type="match status" value="1"/>
</dbReference>
<gene>
    <name evidence="7" type="ORF">SCA03_23260</name>
</gene>
<dbReference type="PANTHER" id="PTHR30055:SF151">
    <property type="entry name" value="TRANSCRIPTIONAL REGULATORY PROTEIN"/>
    <property type="match status" value="1"/>
</dbReference>
<proteinExistence type="predicted"/>
<keyword evidence="2" id="KW-0805">Transcription regulation</keyword>
<keyword evidence="8" id="KW-1185">Reference proteome</keyword>
<dbReference type="PRINTS" id="PR00400">
    <property type="entry name" value="TETREPRESSOR"/>
</dbReference>
<dbReference type="GO" id="GO:0000976">
    <property type="term" value="F:transcription cis-regulatory region binding"/>
    <property type="evidence" value="ECO:0007669"/>
    <property type="project" value="TreeGrafter"/>
</dbReference>
<keyword evidence="4" id="KW-0804">Transcription</keyword>
<organism evidence="7 8">
    <name type="scientific">Streptomyces cacaoi</name>
    <dbReference type="NCBI Taxonomy" id="1898"/>
    <lineage>
        <taxon>Bacteria</taxon>
        <taxon>Bacillati</taxon>
        <taxon>Actinomycetota</taxon>
        <taxon>Actinomycetes</taxon>
        <taxon>Kitasatosporales</taxon>
        <taxon>Streptomycetaceae</taxon>
        <taxon>Streptomyces</taxon>
    </lineage>
</organism>
<evidence type="ECO:0000313" key="7">
    <source>
        <dbReference type="EMBL" id="GEB49775.1"/>
    </source>
</evidence>
<dbReference type="SUPFAM" id="SSF48498">
    <property type="entry name" value="Tetracyclin repressor-like, C-terminal domain"/>
    <property type="match status" value="1"/>
</dbReference>
<evidence type="ECO:0000256" key="2">
    <source>
        <dbReference type="ARBA" id="ARBA00023015"/>
    </source>
</evidence>
<dbReference type="AlphaFoldDB" id="A0A4Y3QWM6"/>
<reference evidence="7 8" key="1">
    <citation type="submission" date="2019-06" db="EMBL/GenBank/DDBJ databases">
        <title>Whole genome shotgun sequence of Streptomyces cacaoi subsp. cacaoi NBRC 12748.</title>
        <authorList>
            <person name="Hosoyama A."/>
            <person name="Uohara A."/>
            <person name="Ohji S."/>
            <person name="Ichikawa N."/>
        </authorList>
    </citation>
    <scope>NUCLEOTIDE SEQUENCE [LARGE SCALE GENOMIC DNA]</scope>
    <source>
        <strain evidence="7 8">NBRC 12748</strain>
    </source>
</reference>
<dbReference type="EMBL" id="BJMM01000009">
    <property type="protein sequence ID" value="GEB49775.1"/>
    <property type="molecule type" value="Genomic_DNA"/>
</dbReference>
<dbReference type="InterPro" id="IPR050109">
    <property type="entry name" value="HTH-type_TetR-like_transc_reg"/>
</dbReference>
<evidence type="ECO:0000256" key="1">
    <source>
        <dbReference type="ARBA" id="ARBA00022491"/>
    </source>
</evidence>
<keyword evidence="1" id="KW-0678">Repressor</keyword>
<dbReference type="InterPro" id="IPR001647">
    <property type="entry name" value="HTH_TetR"/>
</dbReference>
<evidence type="ECO:0000256" key="3">
    <source>
        <dbReference type="ARBA" id="ARBA00023125"/>
    </source>
</evidence>
<sequence>MARTALALVDSGGLESLTMRRLATALGVQLPALYRLFGSKQELLDEMAETILAGVSARKRPTDGAGWTERLAAIAHAIRACLLTQRDGARIVGGSFAAKRHAHTLTLADTLVETMLEAGFSAERALWPCTTVFSFILGESLEQQGSAHAGDESDIAARTVDHPHLSAAHFLDFDARFDFGLRVLLAGLRAELTEEP</sequence>
<dbReference type="Pfam" id="PF00440">
    <property type="entry name" value="TetR_N"/>
    <property type="match status" value="1"/>
</dbReference>
<dbReference type="InterPro" id="IPR036271">
    <property type="entry name" value="Tet_transcr_reg_TetR-rel_C_sf"/>
</dbReference>
<dbReference type="Gene3D" id="1.10.10.60">
    <property type="entry name" value="Homeodomain-like"/>
    <property type="match status" value="1"/>
</dbReference>
<evidence type="ECO:0000259" key="6">
    <source>
        <dbReference type="PROSITE" id="PS50977"/>
    </source>
</evidence>